<dbReference type="GO" id="GO:0016788">
    <property type="term" value="F:hydrolase activity, acting on ester bonds"/>
    <property type="evidence" value="ECO:0007669"/>
    <property type="project" value="InterPro"/>
</dbReference>
<evidence type="ECO:0000313" key="3">
    <source>
        <dbReference type="EMBL" id="KAK1375395.1"/>
    </source>
</evidence>
<keyword evidence="2" id="KW-0732">Signal</keyword>
<dbReference type="Pfam" id="PF00657">
    <property type="entry name" value="Lipase_GDSL"/>
    <property type="match status" value="1"/>
</dbReference>
<dbReference type="PANTHER" id="PTHR45642:SF3">
    <property type="entry name" value="OS09G0540400 PROTEIN"/>
    <property type="match status" value="1"/>
</dbReference>
<dbReference type="PANTHER" id="PTHR45642">
    <property type="entry name" value="GDSL ESTERASE/LIPASE EXL3"/>
    <property type="match status" value="1"/>
</dbReference>
<dbReference type="Gene3D" id="3.40.50.1110">
    <property type="entry name" value="SGNH hydrolase"/>
    <property type="match status" value="1"/>
</dbReference>
<feature type="signal peptide" evidence="2">
    <location>
        <begin position="1"/>
        <end position="35"/>
    </location>
</feature>
<dbReference type="SUPFAM" id="SSF52266">
    <property type="entry name" value="SGNH hydrolase"/>
    <property type="match status" value="1"/>
</dbReference>
<dbReference type="EMBL" id="JAUIZM010000007">
    <property type="protein sequence ID" value="KAK1375395.1"/>
    <property type="molecule type" value="Genomic_DNA"/>
</dbReference>
<keyword evidence="4" id="KW-1185">Reference proteome</keyword>
<protein>
    <submittedName>
        <fullName evidence="3">GDSL esterase/lipase</fullName>
    </submittedName>
</protein>
<dbReference type="AlphaFoldDB" id="A0AAD8HYC7"/>
<proteinExistence type="inferred from homology"/>
<comment type="similarity">
    <text evidence="1">Belongs to the 'GDSL' lipolytic enzyme family.</text>
</comment>
<dbReference type="Proteomes" id="UP001237642">
    <property type="component" value="Unassembled WGS sequence"/>
</dbReference>
<evidence type="ECO:0000256" key="2">
    <source>
        <dbReference type="SAM" id="SignalP"/>
    </source>
</evidence>
<accession>A0AAD8HYC7</accession>
<sequence>MGESSLYSDIGVMGNLHVYSLHSLTLFQLILVALAQTQTPTINTTNLAFFVFGDSTVDPGNNNYIRTRTIYGNTPTGRFTNGRLVTDYAASYAGIKDFVAPYLDPTLRMEELLTGVSFASAGSGFDPLTPTLSGVISVPKQMEYLRDAGTNDFAINYYGTSPIRRFTYSIPRYYQFLVEQIQKFIQDLLDFGARKIVMVGIPPIGCLPVVITLNSNLLDKFLKRQCIQRLSDVAQGFNQIVENQIVAQKIVEMERIDSKLYYVGIYETFQNILQDPKKFGFDKVDTGCCGTGLLELSYLCNPRSRICTNVSDYVFFDAVHPTERTYFLLFKALSSTIDLILQGK</sequence>
<dbReference type="InterPro" id="IPR036514">
    <property type="entry name" value="SGNH_hydro_sf"/>
</dbReference>
<dbReference type="CDD" id="cd01837">
    <property type="entry name" value="SGNH_plant_lipase_like"/>
    <property type="match status" value="1"/>
</dbReference>
<organism evidence="3 4">
    <name type="scientific">Heracleum sosnowskyi</name>
    <dbReference type="NCBI Taxonomy" id="360622"/>
    <lineage>
        <taxon>Eukaryota</taxon>
        <taxon>Viridiplantae</taxon>
        <taxon>Streptophyta</taxon>
        <taxon>Embryophyta</taxon>
        <taxon>Tracheophyta</taxon>
        <taxon>Spermatophyta</taxon>
        <taxon>Magnoliopsida</taxon>
        <taxon>eudicotyledons</taxon>
        <taxon>Gunneridae</taxon>
        <taxon>Pentapetalae</taxon>
        <taxon>asterids</taxon>
        <taxon>campanulids</taxon>
        <taxon>Apiales</taxon>
        <taxon>Apiaceae</taxon>
        <taxon>Apioideae</taxon>
        <taxon>apioid superclade</taxon>
        <taxon>Tordylieae</taxon>
        <taxon>Tordyliinae</taxon>
        <taxon>Heracleum</taxon>
    </lineage>
</organism>
<reference evidence="3" key="2">
    <citation type="submission" date="2023-05" db="EMBL/GenBank/DDBJ databases">
        <authorList>
            <person name="Schelkunov M.I."/>
        </authorList>
    </citation>
    <scope>NUCLEOTIDE SEQUENCE</scope>
    <source>
        <strain evidence="3">Hsosn_3</strain>
        <tissue evidence="3">Leaf</tissue>
    </source>
</reference>
<gene>
    <name evidence="3" type="ORF">POM88_031588</name>
</gene>
<evidence type="ECO:0000256" key="1">
    <source>
        <dbReference type="ARBA" id="ARBA00008668"/>
    </source>
</evidence>
<name>A0AAD8HYC7_9APIA</name>
<evidence type="ECO:0000313" key="4">
    <source>
        <dbReference type="Proteomes" id="UP001237642"/>
    </source>
</evidence>
<reference evidence="3" key="1">
    <citation type="submission" date="2023-02" db="EMBL/GenBank/DDBJ databases">
        <title>Genome of toxic invasive species Heracleum sosnowskyi carries increased number of genes despite the absence of recent whole-genome duplications.</title>
        <authorList>
            <person name="Schelkunov M."/>
            <person name="Shtratnikova V."/>
            <person name="Makarenko M."/>
            <person name="Klepikova A."/>
            <person name="Omelchenko D."/>
            <person name="Novikova G."/>
            <person name="Obukhova E."/>
            <person name="Bogdanov V."/>
            <person name="Penin A."/>
            <person name="Logacheva M."/>
        </authorList>
    </citation>
    <scope>NUCLEOTIDE SEQUENCE</scope>
    <source>
        <strain evidence="3">Hsosn_3</strain>
        <tissue evidence="3">Leaf</tissue>
    </source>
</reference>
<comment type="caution">
    <text evidence="3">The sequence shown here is derived from an EMBL/GenBank/DDBJ whole genome shotgun (WGS) entry which is preliminary data.</text>
</comment>
<dbReference type="InterPro" id="IPR001087">
    <property type="entry name" value="GDSL"/>
</dbReference>
<feature type="chain" id="PRO_5041965700" evidence="2">
    <location>
        <begin position="36"/>
        <end position="344"/>
    </location>
</feature>
<dbReference type="InterPro" id="IPR035669">
    <property type="entry name" value="SGNH_plant_lipase-like"/>
</dbReference>
<dbReference type="InterPro" id="IPR050592">
    <property type="entry name" value="GDSL_lipolytic_enzyme"/>
</dbReference>